<dbReference type="Pfam" id="PF13577">
    <property type="entry name" value="SnoaL_4"/>
    <property type="match status" value="1"/>
</dbReference>
<evidence type="ECO:0000313" key="2">
    <source>
        <dbReference type="EMBL" id="GAA2985882.1"/>
    </source>
</evidence>
<proteinExistence type="predicted"/>
<dbReference type="EMBL" id="BAAAWD010000002">
    <property type="protein sequence ID" value="GAA2985882.1"/>
    <property type="molecule type" value="Genomic_DNA"/>
</dbReference>
<name>A0ABN3XRW1_9ACTN</name>
<reference evidence="2 3" key="1">
    <citation type="journal article" date="2019" name="Int. J. Syst. Evol. Microbiol.">
        <title>The Global Catalogue of Microorganisms (GCM) 10K type strain sequencing project: providing services to taxonomists for standard genome sequencing and annotation.</title>
        <authorList>
            <consortium name="The Broad Institute Genomics Platform"/>
            <consortium name="The Broad Institute Genome Sequencing Center for Infectious Disease"/>
            <person name="Wu L."/>
            <person name="Ma J."/>
        </authorList>
    </citation>
    <scope>NUCLEOTIDE SEQUENCE [LARGE SCALE GENOMIC DNA]</scope>
    <source>
        <strain evidence="2 3">JCM 3106</strain>
    </source>
</reference>
<dbReference type="InterPro" id="IPR032710">
    <property type="entry name" value="NTF2-like_dom_sf"/>
</dbReference>
<evidence type="ECO:0000259" key="1">
    <source>
        <dbReference type="Pfam" id="PF13577"/>
    </source>
</evidence>
<dbReference type="Proteomes" id="UP001499930">
    <property type="component" value="Unassembled WGS sequence"/>
</dbReference>
<keyword evidence="3" id="KW-1185">Reference proteome</keyword>
<organism evidence="2 3">
    <name type="scientific">Streptosporangium longisporum</name>
    <dbReference type="NCBI Taxonomy" id="46187"/>
    <lineage>
        <taxon>Bacteria</taxon>
        <taxon>Bacillati</taxon>
        <taxon>Actinomycetota</taxon>
        <taxon>Actinomycetes</taxon>
        <taxon>Streptosporangiales</taxon>
        <taxon>Streptosporangiaceae</taxon>
        <taxon>Streptosporangium</taxon>
    </lineage>
</organism>
<dbReference type="RefSeq" id="WP_344886912.1">
    <property type="nucleotide sequence ID" value="NZ_BAAAWD010000002.1"/>
</dbReference>
<dbReference type="Gene3D" id="3.10.450.50">
    <property type="match status" value="1"/>
</dbReference>
<comment type="caution">
    <text evidence="2">The sequence shown here is derived from an EMBL/GenBank/DDBJ whole genome shotgun (WGS) entry which is preliminary data.</text>
</comment>
<sequence length="147" mass="15673">MALTCEDRAAITELIAMHGHLCDSGELDRLDEVFTADVVYDLTDFGRDPLEGVAAVAAAGRALGDRNPVGHHVTNVVLTGLADGRVRARSKGIGIDADGTCASVVYEDGVVRVGREWRIDRRKILLRRFPLGAGEAVTGENAPRPPA</sequence>
<feature type="domain" description="SnoaL-like" evidence="1">
    <location>
        <begin position="5"/>
        <end position="123"/>
    </location>
</feature>
<dbReference type="SUPFAM" id="SSF54427">
    <property type="entry name" value="NTF2-like"/>
    <property type="match status" value="1"/>
</dbReference>
<protein>
    <recommendedName>
        <fullName evidence="1">SnoaL-like domain-containing protein</fullName>
    </recommendedName>
</protein>
<gene>
    <name evidence="2" type="ORF">GCM10017559_01790</name>
</gene>
<dbReference type="InterPro" id="IPR037401">
    <property type="entry name" value="SnoaL-like"/>
</dbReference>
<evidence type="ECO:0000313" key="3">
    <source>
        <dbReference type="Proteomes" id="UP001499930"/>
    </source>
</evidence>
<accession>A0ABN3XRW1</accession>